<comment type="caution">
    <text evidence="1">The sequence shown here is derived from an EMBL/GenBank/DDBJ whole genome shotgun (WGS) entry which is preliminary data.</text>
</comment>
<dbReference type="InterPro" id="IPR051057">
    <property type="entry name" value="PI-PLC_domain"/>
</dbReference>
<dbReference type="Proteomes" id="UP000094527">
    <property type="component" value="Unassembled WGS sequence"/>
</dbReference>
<dbReference type="SUPFAM" id="SSF51695">
    <property type="entry name" value="PLC-like phosphodiesterases"/>
    <property type="match status" value="1"/>
</dbReference>
<sequence length="419" mass="49215">MITQDLFQEPEVFITVCSVAGVAKFGKSIKNLDRRLTLNWNNFEDQQPGDVVALFDCDPEDKDRRCNNASIIELARETVDVECSRGYQRTSVRLERKDLSTKGETSLGWWIAYLRRSQTSSSWLVLKSNVLRIRPHWMRELRNVIGDIPLTSLMIPGTHDAGAWMNYEPARCENIYVRYYICQEDSIYDQLVNGIRYLDVRVAHYPSTPEKFWVNHDKYRIRPLITLLEDVKRFVEETKEIIFLDFHGFPIGFTSRLIHDELFQFIWKEIGKHLVPKTVPASQLTPNMLWRTNKTIIITYAESSISSLNDYLWPYLVHAWGNKRKISDLEKYLGDILANFKQTSYFWSTMAEITPKPIDYVSKPRYGLRGFAEHVNIPLTYWFQRKNWYSNVMIVATDFYLGNNLIEMAVEVNRHKKLV</sequence>
<dbReference type="EMBL" id="LJIJ01000083">
    <property type="protein sequence ID" value="ODN03185.1"/>
    <property type="molecule type" value="Genomic_DNA"/>
</dbReference>
<organism evidence="1 2">
    <name type="scientific">Orchesella cincta</name>
    <name type="common">Springtail</name>
    <name type="synonym">Podura cincta</name>
    <dbReference type="NCBI Taxonomy" id="48709"/>
    <lineage>
        <taxon>Eukaryota</taxon>
        <taxon>Metazoa</taxon>
        <taxon>Ecdysozoa</taxon>
        <taxon>Arthropoda</taxon>
        <taxon>Hexapoda</taxon>
        <taxon>Collembola</taxon>
        <taxon>Entomobryomorpha</taxon>
        <taxon>Entomobryoidea</taxon>
        <taxon>Orchesellidae</taxon>
        <taxon>Orchesellinae</taxon>
        <taxon>Orchesella</taxon>
    </lineage>
</organism>
<dbReference type="STRING" id="48709.A0A1D2NDL6"/>
<proteinExistence type="predicted"/>
<keyword evidence="2" id="KW-1185">Reference proteome</keyword>
<evidence type="ECO:0000313" key="1">
    <source>
        <dbReference type="EMBL" id="ODN03185.1"/>
    </source>
</evidence>
<dbReference type="PANTHER" id="PTHR13593">
    <property type="match status" value="1"/>
</dbReference>
<dbReference type="InterPro" id="IPR017946">
    <property type="entry name" value="PLC-like_Pdiesterase_TIM-brl"/>
</dbReference>
<dbReference type="PANTHER" id="PTHR13593:SF103">
    <property type="entry name" value="RE10370P"/>
    <property type="match status" value="1"/>
</dbReference>
<protein>
    <submittedName>
        <fullName evidence="1">PI-PLC X domain-containing protein 1</fullName>
    </submittedName>
</protein>
<reference evidence="1 2" key="1">
    <citation type="journal article" date="2016" name="Genome Biol. Evol.">
        <title>Gene Family Evolution Reflects Adaptation to Soil Environmental Stressors in the Genome of the Collembolan Orchesella cincta.</title>
        <authorList>
            <person name="Faddeeva-Vakhrusheva A."/>
            <person name="Derks M.F."/>
            <person name="Anvar S.Y."/>
            <person name="Agamennone V."/>
            <person name="Suring W."/>
            <person name="Smit S."/>
            <person name="van Straalen N.M."/>
            <person name="Roelofs D."/>
        </authorList>
    </citation>
    <scope>NUCLEOTIDE SEQUENCE [LARGE SCALE GENOMIC DNA]</scope>
    <source>
        <tissue evidence="1">Mixed pool</tissue>
    </source>
</reference>
<dbReference type="GO" id="GO:0008081">
    <property type="term" value="F:phosphoric diester hydrolase activity"/>
    <property type="evidence" value="ECO:0007669"/>
    <property type="project" value="InterPro"/>
</dbReference>
<dbReference type="GO" id="GO:0006629">
    <property type="term" value="P:lipid metabolic process"/>
    <property type="evidence" value="ECO:0007669"/>
    <property type="project" value="InterPro"/>
</dbReference>
<evidence type="ECO:0000313" key="2">
    <source>
        <dbReference type="Proteomes" id="UP000094527"/>
    </source>
</evidence>
<dbReference type="OMA" id="GDYYITH"/>
<gene>
    <name evidence="1" type="ORF">Ocin01_03494</name>
</gene>
<dbReference type="AlphaFoldDB" id="A0A1D2NDL6"/>
<accession>A0A1D2NDL6</accession>
<name>A0A1D2NDL6_ORCCI</name>
<dbReference type="Gene3D" id="3.20.20.190">
    <property type="entry name" value="Phosphatidylinositol (PI) phosphodiesterase"/>
    <property type="match status" value="1"/>
</dbReference>
<dbReference type="OrthoDB" id="1046782at2759"/>